<evidence type="ECO:0000259" key="7">
    <source>
        <dbReference type="PROSITE" id="PS50865"/>
    </source>
</evidence>
<comment type="catalytic activity">
    <reaction evidence="5">
        <text>[protein]-peptidylproline (omega=180) = [protein]-peptidylproline (omega=0)</text>
        <dbReference type="Rhea" id="RHEA:16237"/>
        <dbReference type="Rhea" id="RHEA-COMP:10747"/>
        <dbReference type="Rhea" id="RHEA-COMP:10748"/>
        <dbReference type="ChEBI" id="CHEBI:83833"/>
        <dbReference type="ChEBI" id="CHEBI:83834"/>
        <dbReference type="EC" id="5.2.1.8"/>
    </reaction>
</comment>
<dbReference type="GO" id="GO:0043565">
    <property type="term" value="F:sequence-specific DNA binding"/>
    <property type="evidence" value="ECO:0007669"/>
    <property type="project" value="TreeGrafter"/>
</dbReference>
<keyword evidence="5" id="KW-0413">Isomerase</keyword>
<dbReference type="Gene3D" id="6.10.140.2220">
    <property type="match status" value="1"/>
</dbReference>
<evidence type="ECO:0000256" key="3">
    <source>
        <dbReference type="ARBA" id="ARBA00022833"/>
    </source>
</evidence>
<dbReference type="InterPro" id="IPR046357">
    <property type="entry name" value="PPIase_dom_sf"/>
</dbReference>
<dbReference type="InterPro" id="IPR001179">
    <property type="entry name" value="PPIase_FKBP_dom"/>
</dbReference>
<keyword evidence="5" id="KW-0697">Rotamase</keyword>
<evidence type="ECO:0000256" key="5">
    <source>
        <dbReference type="PROSITE-ProRule" id="PRU00277"/>
    </source>
</evidence>
<reference evidence="9" key="1">
    <citation type="submission" date="2021-01" db="EMBL/GenBank/DDBJ databases">
        <authorList>
            <person name="Corre E."/>
            <person name="Pelletier E."/>
            <person name="Niang G."/>
            <person name="Scheremetjew M."/>
            <person name="Finn R."/>
            <person name="Kale V."/>
            <person name="Holt S."/>
            <person name="Cochrane G."/>
            <person name="Meng A."/>
            <person name="Brown T."/>
            <person name="Cohen L."/>
        </authorList>
    </citation>
    <scope>NUCLEOTIDE SEQUENCE</scope>
    <source>
        <strain evidence="9">CCMP1510</strain>
    </source>
</reference>
<dbReference type="CDD" id="cd00067">
    <property type="entry name" value="GAL4"/>
    <property type="match status" value="1"/>
</dbReference>
<evidence type="ECO:0000259" key="8">
    <source>
        <dbReference type="PROSITE" id="PS51184"/>
    </source>
</evidence>
<dbReference type="Gene3D" id="2.60.120.650">
    <property type="entry name" value="Cupin"/>
    <property type="match status" value="1"/>
</dbReference>
<dbReference type="Pfam" id="PF00254">
    <property type="entry name" value="FKBP_C"/>
    <property type="match status" value="1"/>
</dbReference>
<keyword evidence="2 4" id="KW-0863">Zinc-finger</keyword>
<feature type="domain" description="MYND-type" evidence="7">
    <location>
        <begin position="318"/>
        <end position="359"/>
    </location>
</feature>
<dbReference type="GO" id="GO:0005634">
    <property type="term" value="C:nucleus"/>
    <property type="evidence" value="ECO:0007669"/>
    <property type="project" value="TreeGrafter"/>
</dbReference>
<dbReference type="Pfam" id="PF13621">
    <property type="entry name" value="Cupin_8"/>
    <property type="match status" value="1"/>
</dbReference>
<dbReference type="GO" id="GO:0008270">
    <property type="term" value="F:zinc ion binding"/>
    <property type="evidence" value="ECO:0007669"/>
    <property type="project" value="UniProtKB-KW"/>
</dbReference>
<dbReference type="InterPro" id="IPR003347">
    <property type="entry name" value="JmjC_dom"/>
</dbReference>
<dbReference type="InterPro" id="IPR050910">
    <property type="entry name" value="JMJD6_ArgDemeth/LysHydrox"/>
</dbReference>
<evidence type="ECO:0000256" key="4">
    <source>
        <dbReference type="PROSITE-ProRule" id="PRU00134"/>
    </source>
</evidence>
<evidence type="ECO:0000259" key="6">
    <source>
        <dbReference type="PROSITE" id="PS50059"/>
    </source>
</evidence>
<organism evidence="9">
    <name type="scientific">Aureoumbra lagunensis</name>
    <dbReference type="NCBI Taxonomy" id="44058"/>
    <lineage>
        <taxon>Eukaryota</taxon>
        <taxon>Sar</taxon>
        <taxon>Stramenopiles</taxon>
        <taxon>Ochrophyta</taxon>
        <taxon>Pelagophyceae</taxon>
        <taxon>Pelagomonadales</taxon>
        <taxon>Aureoumbra</taxon>
    </lineage>
</organism>
<gene>
    <name evidence="9" type="ORF">ALAG00032_LOCUS5891</name>
</gene>
<dbReference type="InterPro" id="IPR001138">
    <property type="entry name" value="Zn2Cys6_DnaBD"/>
</dbReference>
<dbReference type="SMART" id="SM00558">
    <property type="entry name" value="JmjC"/>
    <property type="match status" value="1"/>
</dbReference>
<dbReference type="PROSITE" id="PS01360">
    <property type="entry name" value="ZF_MYND_1"/>
    <property type="match status" value="1"/>
</dbReference>
<dbReference type="PANTHER" id="PTHR12480:SF6">
    <property type="entry name" value="2-OXOGLUTARATE AND IRON-DEPENDENT OXYGENASE JMJD4"/>
    <property type="match status" value="1"/>
</dbReference>
<feature type="domain" description="JmjC" evidence="8">
    <location>
        <begin position="120"/>
        <end position="302"/>
    </location>
</feature>
<protein>
    <recommendedName>
        <fullName evidence="5">peptidylprolyl isomerase</fullName>
        <ecNumber evidence="5">5.2.1.8</ecNumber>
    </recommendedName>
</protein>
<dbReference type="SUPFAM" id="SSF51197">
    <property type="entry name" value="Clavaminate synthase-like"/>
    <property type="match status" value="1"/>
</dbReference>
<dbReference type="PROSITE" id="PS50059">
    <property type="entry name" value="FKBP_PPIASE"/>
    <property type="match status" value="1"/>
</dbReference>
<sequence>MPSQIHTEMKPLSLWEPKREIRRVLSSKISQSEVMDRHMSGQGEPLVVSGATANWPARQWTIENLAARYGSDQVIVNDKAPLCEWDEPEMQTLGLTLAEYASYARGETVKKLSTQRECKWYLNSWTPFAQHPEMLDEWTYPAFVQDDLKHDPNEKPPPPCVVDYSKVFLGVAGCTTRLHFDSLGTHAWLAQLQGQKQFILFAPQDAERLRLFDWEERAGNSHYQGMRRALDFTHGNLPDPIAYPNLRRAIPFVTILNPGDIILIPRGWWHFALCLDSCVTLMRNFANQTNASHFRSALTRANEANDRSKPTLLSNEACVACRSSRVKKKVKPCSRCRAVKYCSRECQKSHFVKHHKVVCQLLAQVVNSTELTTKTDSSLAKTELHPSQHLFDGFHHQHVHEKNSPSLTKTYAKTILRPGKGRFPPALDSMVTVHYETFLADGQKIDSSLDHNKPVDFFLGRASLAKGWRDAILTMLVGEKARVAVPPSAAYGVKGVPNKVPPNSALLFEVELLAIW</sequence>
<keyword evidence="1" id="KW-0479">Metal-binding</keyword>
<dbReference type="GO" id="GO:0000981">
    <property type="term" value="F:DNA-binding transcription factor activity, RNA polymerase II-specific"/>
    <property type="evidence" value="ECO:0007669"/>
    <property type="project" value="InterPro"/>
</dbReference>
<dbReference type="EMBL" id="HBIJ01008333">
    <property type="protein sequence ID" value="CAE0365149.1"/>
    <property type="molecule type" value="Transcribed_RNA"/>
</dbReference>
<proteinExistence type="predicted"/>
<accession>A0A7S3JX55</accession>
<dbReference type="PROSITE" id="PS51184">
    <property type="entry name" value="JMJC"/>
    <property type="match status" value="1"/>
</dbReference>
<dbReference type="PANTHER" id="PTHR12480">
    <property type="entry name" value="ARGININE DEMETHYLASE AND LYSYL-HYDROXYLASE JMJD"/>
    <property type="match status" value="1"/>
</dbReference>
<dbReference type="Gene3D" id="3.10.50.40">
    <property type="match status" value="1"/>
</dbReference>
<evidence type="ECO:0000256" key="1">
    <source>
        <dbReference type="ARBA" id="ARBA00022723"/>
    </source>
</evidence>
<dbReference type="EC" id="5.2.1.8" evidence="5"/>
<feature type="domain" description="PPIase FKBP-type" evidence="6">
    <location>
        <begin position="428"/>
        <end position="516"/>
    </location>
</feature>
<keyword evidence="3" id="KW-0862">Zinc</keyword>
<dbReference type="InterPro" id="IPR041667">
    <property type="entry name" value="Cupin_8"/>
</dbReference>
<dbReference type="PROSITE" id="PS50865">
    <property type="entry name" value="ZF_MYND_2"/>
    <property type="match status" value="1"/>
</dbReference>
<dbReference type="SUPFAM" id="SSF144232">
    <property type="entry name" value="HIT/MYND zinc finger-like"/>
    <property type="match status" value="1"/>
</dbReference>
<evidence type="ECO:0000256" key="2">
    <source>
        <dbReference type="ARBA" id="ARBA00022771"/>
    </source>
</evidence>
<dbReference type="AlphaFoldDB" id="A0A7S3JX55"/>
<name>A0A7S3JX55_9STRA</name>
<dbReference type="GO" id="GO:0016706">
    <property type="term" value="F:2-oxoglutarate-dependent dioxygenase activity"/>
    <property type="evidence" value="ECO:0007669"/>
    <property type="project" value="TreeGrafter"/>
</dbReference>
<dbReference type="InterPro" id="IPR002893">
    <property type="entry name" value="Znf_MYND"/>
</dbReference>
<dbReference type="GO" id="GO:0003755">
    <property type="term" value="F:peptidyl-prolyl cis-trans isomerase activity"/>
    <property type="evidence" value="ECO:0007669"/>
    <property type="project" value="UniProtKB-KW"/>
</dbReference>
<dbReference type="Pfam" id="PF01753">
    <property type="entry name" value="zf-MYND"/>
    <property type="match status" value="1"/>
</dbReference>
<dbReference type="GO" id="GO:0005737">
    <property type="term" value="C:cytoplasm"/>
    <property type="evidence" value="ECO:0007669"/>
    <property type="project" value="TreeGrafter"/>
</dbReference>
<evidence type="ECO:0000313" key="9">
    <source>
        <dbReference type="EMBL" id="CAE0365149.1"/>
    </source>
</evidence>
<dbReference type="GO" id="GO:0045905">
    <property type="term" value="P:positive regulation of translational termination"/>
    <property type="evidence" value="ECO:0007669"/>
    <property type="project" value="TreeGrafter"/>
</dbReference>
<dbReference type="SUPFAM" id="SSF54534">
    <property type="entry name" value="FKBP-like"/>
    <property type="match status" value="1"/>
</dbReference>